<dbReference type="Proteomes" id="UP000001312">
    <property type="component" value="Unassembled WGS sequence"/>
</dbReference>
<accession>A7E832</accession>
<dbReference type="HOGENOM" id="CLU_2016588_0_0_1"/>
<protein>
    <submittedName>
        <fullName evidence="1">Uncharacterized protein</fullName>
    </submittedName>
</protein>
<dbReference type="GeneID" id="5493744"/>
<evidence type="ECO:0000313" key="2">
    <source>
        <dbReference type="Proteomes" id="UP000001312"/>
    </source>
</evidence>
<name>A7E832_SCLS1</name>
<dbReference type="EMBL" id="CH476622">
    <property type="protein sequence ID" value="EDN96534.1"/>
    <property type="molecule type" value="Genomic_DNA"/>
</dbReference>
<evidence type="ECO:0000313" key="1">
    <source>
        <dbReference type="EMBL" id="EDN96534.1"/>
    </source>
</evidence>
<dbReference type="RefSeq" id="XP_001597266.1">
    <property type="nucleotide sequence ID" value="XM_001597216.1"/>
</dbReference>
<dbReference type="AlphaFoldDB" id="A7E832"/>
<gene>
    <name evidence="1" type="ORF">SS1G_01460</name>
</gene>
<proteinExistence type="predicted"/>
<reference evidence="2" key="1">
    <citation type="journal article" date="2011" name="PLoS Genet.">
        <title>Genomic analysis of the necrotrophic fungal pathogens Sclerotinia sclerotiorum and Botrytis cinerea.</title>
        <authorList>
            <person name="Amselem J."/>
            <person name="Cuomo C.A."/>
            <person name="van Kan J.A."/>
            <person name="Viaud M."/>
            <person name="Benito E.P."/>
            <person name="Couloux A."/>
            <person name="Coutinho P.M."/>
            <person name="de Vries R.P."/>
            <person name="Dyer P.S."/>
            <person name="Fillinger S."/>
            <person name="Fournier E."/>
            <person name="Gout L."/>
            <person name="Hahn M."/>
            <person name="Kohn L."/>
            <person name="Lapalu N."/>
            <person name="Plummer K.M."/>
            <person name="Pradier J.M."/>
            <person name="Quevillon E."/>
            <person name="Sharon A."/>
            <person name="Simon A."/>
            <person name="ten Have A."/>
            <person name="Tudzynski B."/>
            <person name="Tudzynski P."/>
            <person name="Wincker P."/>
            <person name="Andrew M."/>
            <person name="Anthouard V."/>
            <person name="Beever R.E."/>
            <person name="Beffa R."/>
            <person name="Benoit I."/>
            <person name="Bouzid O."/>
            <person name="Brault B."/>
            <person name="Chen Z."/>
            <person name="Choquer M."/>
            <person name="Collemare J."/>
            <person name="Cotton P."/>
            <person name="Danchin E.G."/>
            <person name="Da Silva C."/>
            <person name="Gautier A."/>
            <person name="Giraud C."/>
            <person name="Giraud T."/>
            <person name="Gonzalez C."/>
            <person name="Grossetete S."/>
            <person name="Guldener U."/>
            <person name="Henrissat B."/>
            <person name="Howlett B.J."/>
            <person name="Kodira C."/>
            <person name="Kretschmer M."/>
            <person name="Lappartient A."/>
            <person name="Leroch M."/>
            <person name="Levis C."/>
            <person name="Mauceli E."/>
            <person name="Neuveglise C."/>
            <person name="Oeser B."/>
            <person name="Pearson M."/>
            <person name="Poulain J."/>
            <person name="Poussereau N."/>
            <person name="Quesneville H."/>
            <person name="Rascle C."/>
            <person name="Schumacher J."/>
            <person name="Segurens B."/>
            <person name="Sexton A."/>
            <person name="Silva E."/>
            <person name="Sirven C."/>
            <person name="Soanes D.M."/>
            <person name="Talbot N.J."/>
            <person name="Templeton M."/>
            <person name="Yandava C."/>
            <person name="Yarden O."/>
            <person name="Zeng Q."/>
            <person name="Rollins J.A."/>
            <person name="Lebrun M.H."/>
            <person name="Dickman M."/>
        </authorList>
    </citation>
    <scope>NUCLEOTIDE SEQUENCE [LARGE SCALE GENOMIC DNA]</scope>
    <source>
        <strain evidence="2">ATCC 18683 / 1980 / Ss-1</strain>
    </source>
</reference>
<organism evidence="1 2">
    <name type="scientific">Sclerotinia sclerotiorum (strain ATCC 18683 / 1980 / Ss-1)</name>
    <name type="common">White mold</name>
    <name type="synonym">Whetzelinia sclerotiorum</name>
    <dbReference type="NCBI Taxonomy" id="665079"/>
    <lineage>
        <taxon>Eukaryota</taxon>
        <taxon>Fungi</taxon>
        <taxon>Dikarya</taxon>
        <taxon>Ascomycota</taxon>
        <taxon>Pezizomycotina</taxon>
        <taxon>Leotiomycetes</taxon>
        <taxon>Helotiales</taxon>
        <taxon>Sclerotiniaceae</taxon>
        <taxon>Sclerotinia</taxon>
    </lineage>
</organism>
<keyword evidence="2" id="KW-1185">Reference proteome</keyword>
<dbReference type="InParanoid" id="A7E832"/>
<sequence>MHGDPTTIRKRYKYYPGTFGSNSNIYTDIACIGKPALSSQGKVYKIAVGRGDAKGSLLVEGSPSSSLSKLISSYSTAPLLKSHLNYINHPPPPAPTPSIVKDCPKSRRDLVMQDKWEETIMRK</sequence>
<dbReference type="KEGG" id="ssl:SS1G_01460"/>